<dbReference type="Pfam" id="PF06155">
    <property type="entry name" value="GBBH-like_N"/>
    <property type="match status" value="1"/>
</dbReference>
<dbReference type="EMBL" id="UINC01001567">
    <property type="protein sequence ID" value="SUZ83807.1"/>
    <property type="molecule type" value="Genomic_DNA"/>
</dbReference>
<reference evidence="4" key="1">
    <citation type="submission" date="2018-05" db="EMBL/GenBank/DDBJ databases">
        <authorList>
            <person name="Lanie J.A."/>
            <person name="Ng W.-L."/>
            <person name="Kazmierczak K.M."/>
            <person name="Andrzejewski T.M."/>
            <person name="Davidsen T.M."/>
            <person name="Wayne K.J."/>
            <person name="Tettelin H."/>
            <person name="Glass J.I."/>
            <person name="Rusch D."/>
            <person name="Podicherti R."/>
            <person name="Tsui H.-C.T."/>
            <person name="Winkler M.E."/>
        </authorList>
    </citation>
    <scope>NUCLEOTIDE SEQUENCE</scope>
</reference>
<gene>
    <name evidence="4" type="ORF">METZ01_LOCUS36661</name>
</gene>
<dbReference type="GO" id="GO:0046872">
    <property type="term" value="F:metal ion binding"/>
    <property type="evidence" value="ECO:0007669"/>
    <property type="project" value="UniProtKB-KW"/>
</dbReference>
<accession>A0A381R1T1</accession>
<proteinExistence type="predicted"/>
<evidence type="ECO:0000259" key="3">
    <source>
        <dbReference type="Pfam" id="PF06155"/>
    </source>
</evidence>
<evidence type="ECO:0000313" key="4">
    <source>
        <dbReference type="EMBL" id="SUZ83807.1"/>
    </source>
</evidence>
<evidence type="ECO:0000256" key="2">
    <source>
        <dbReference type="ARBA" id="ARBA00023004"/>
    </source>
</evidence>
<dbReference type="InterPro" id="IPR010376">
    <property type="entry name" value="GBBH-like_N"/>
</dbReference>
<protein>
    <recommendedName>
        <fullName evidence="3">Gamma-butyrobetaine hydroxylase-like N-terminal domain-containing protein</fullName>
    </recommendedName>
</protein>
<dbReference type="Gene3D" id="3.30.2020.30">
    <property type="match status" value="1"/>
</dbReference>
<dbReference type="AlphaFoldDB" id="A0A381R1T1"/>
<evidence type="ECO:0000256" key="1">
    <source>
        <dbReference type="ARBA" id="ARBA00022723"/>
    </source>
</evidence>
<name>A0A381R1T1_9ZZZZ</name>
<dbReference type="InterPro" id="IPR038492">
    <property type="entry name" value="GBBH-like_N_sf"/>
</dbReference>
<organism evidence="4">
    <name type="scientific">marine metagenome</name>
    <dbReference type="NCBI Taxonomy" id="408172"/>
    <lineage>
        <taxon>unclassified sequences</taxon>
        <taxon>metagenomes</taxon>
        <taxon>ecological metagenomes</taxon>
    </lineage>
</organism>
<keyword evidence="1" id="KW-0479">Metal-binding</keyword>
<sequence length="107" mass="12256">MGGRDSLTDLERGDEDCVLRFADGAAFRVSYLGIRSRCQCANCKPRQENEHRRLELEEEVARLRMEKPRVQPVGRYGIQFEWPTGCSMGIHSFSHLRTVAEEFGIPV</sequence>
<keyword evidence="2" id="KW-0408">Iron</keyword>
<feature type="domain" description="Gamma-butyrobetaine hydroxylase-like N-terminal" evidence="3">
    <location>
        <begin position="11"/>
        <end position="97"/>
    </location>
</feature>